<organism evidence="3 4">
    <name type="scientific">Sediminitomix flava</name>
    <dbReference type="NCBI Taxonomy" id="379075"/>
    <lineage>
        <taxon>Bacteria</taxon>
        <taxon>Pseudomonadati</taxon>
        <taxon>Bacteroidota</taxon>
        <taxon>Cytophagia</taxon>
        <taxon>Cytophagales</taxon>
        <taxon>Flammeovirgaceae</taxon>
        <taxon>Sediminitomix</taxon>
    </lineage>
</organism>
<evidence type="ECO:0000256" key="1">
    <source>
        <dbReference type="SAM" id="MobiDB-lite"/>
    </source>
</evidence>
<feature type="domain" description="BPP" evidence="2">
    <location>
        <begin position="71"/>
        <end position="405"/>
    </location>
</feature>
<dbReference type="EMBL" id="QGDO01000002">
    <property type="protein sequence ID" value="PWJ42919.1"/>
    <property type="molecule type" value="Genomic_DNA"/>
</dbReference>
<comment type="caution">
    <text evidence="3">The sequence shown here is derived from an EMBL/GenBank/DDBJ whole genome shotgun (WGS) entry which is preliminary data.</text>
</comment>
<dbReference type="Pfam" id="PF02333">
    <property type="entry name" value="Phytase"/>
    <property type="match status" value="1"/>
</dbReference>
<feature type="region of interest" description="Disordered" evidence="1">
    <location>
        <begin position="38"/>
        <end position="66"/>
    </location>
</feature>
<protein>
    <submittedName>
        <fullName evidence="3">3-phytase</fullName>
    </submittedName>
</protein>
<evidence type="ECO:0000259" key="2">
    <source>
        <dbReference type="PROSITE" id="PS51662"/>
    </source>
</evidence>
<dbReference type="Gene3D" id="2.120.10.30">
    <property type="entry name" value="TolB, C-terminal domain"/>
    <property type="match status" value="1"/>
</dbReference>
<evidence type="ECO:0000313" key="4">
    <source>
        <dbReference type="Proteomes" id="UP000245535"/>
    </source>
</evidence>
<evidence type="ECO:0000313" key="3">
    <source>
        <dbReference type="EMBL" id="PWJ42919.1"/>
    </source>
</evidence>
<dbReference type="PROSITE" id="PS51662">
    <property type="entry name" value="BP_PHYTASE"/>
    <property type="match status" value="1"/>
</dbReference>
<keyword evidence="4" id="KW-1185">Reference proteome</keyword>
<reference evidence="3 4" key="1">
    <citation type="submission" date="2018-03" db="EMBL/GenBank/DDBJ databases">
        <title>Genomic Encyclopedia of Archaeal and Bacterial Type Strains, Phase II (KMG-II): from individual species to whole genera.</title>
        <authorList>
            <person name="Goeker M."/>
        </authorList>
    </citation>
    <scope>NUCLEOTIDE SEQUENCE [LARGE SCALE GENOMIC DNA]</scope>
    <source>
        <strain evidence="3 4">DSM 28229</strain>
    </source>
</reference>
<dbReference type="InterPro" id="IPR003431">
    <property type="entry name" value="B-propeller_Phytase"/>
</dbReference>
<name>A0A315ZCT7_SEDFL</name>
<gene>
    <name evidence="3" type="ORF">BC781_102465</name>
</gene>
<accession>A0A315ZCT7</accession>
<proteinExistence type="predicted"/>
<sequence length="410" mass="45091">MSGFLHLELEITITMKNLTILSILLLITAVWACTPKPTSNEVKSKEETTSSLKGRKYKDPRESDEGMKEAYALQEKIKNRITADFETKAVEVSTIDEDAADDPAVWVNPEDASKSLIIGTHKKRGLYVYNLEGEELGFYPVGKVNNVDIRQGVVLGNDTLDIVAASNRTDNTITLMKIEDGKLIDIAARPLKVTPSIQKAYGFCLYKSNEGKAYAFINGKNGVIQQWELKATDSTKVDAIMVRSMKVPSQPEGMVADDVNGILYVGEEAQGIWKVSANPQVSPDLELIESTTIANNEYLTADIEGISLYKTSDTTGYLLASSQGNFSYAVFSLEGEHEYITSFAIVDGVVDGVEETDGIETINVSLGEKFPKGALIVQDGFNFENDSIQAQNFKVVNWEKIEALLEAKEL</sequence>
<dbReference type="GO" id="GO:0016158">
    <property type="term" value="F:inositol hexakisphosphate 3-phosphatase activity"/>
    <property type="evidence" value="ECO:0007669"/>
    <property type="project" value="InterPro"/>
</dbReference>
<feature type="compositionally biased region" description="Basic and acidic residues" evidence="1">
    <location>
        <begin position="57"/>
        <end position="66"/>
    </location>
</feature>
<dbReference type="SUPFAM" id="SSF50956">
    <property type="entry name" value="Thermostable phytase (3-phytase)"/>
    <property type="match status" value="1"/>
</dbReference>
<dbReference type="InterPro" id="IPR011042">
    <property type="entry name" value="6-blade_b-propeller_TolB-like"/>
</dbReference>
<dbReference type="Proteomes" id="UP000245535">
    <property type="component" value="Unassembled WGS sequence"/>
</dbReference>
<dbReference type="AlphaFoldDB" id="A0A315ZCT7"/>